<comment type="caution">
    <text evidence="2">The sequence shown here is derived from an EMBL/GenBank/DDBJ whole genome shotgun (WGS) entry which is preliminary data.</text>
</comment>
<dbReference type="RefSeq" id="WP_204204905.1">
    <property type="nucleotide sequence ID" value="NZ_JAFELM010000043.1"/>
</dbReference>
<organism evidence="2 3">
    <name type="scientific">Bacillus suaedaesalsae</name>
    <dbReference type="NCBI Taxonomy" id="2810349"/>
    <lineage>
        <taxon>Bacteria</taxon>
        <taxon>Bacillati</taxon>
        <taxon>Bacillota</taxon>
        <taxon>Bacilli</taxon>
        <taxon>Bacillales</taxon>
        <taxon>Bacillaceae</taxon>
        <taxon>Bacillus</taxon>
    </lineage>
</organism>
<dbReference type="Proteomes" id="UP001518925">
    <property type="component" value="Unassembled WGS sequence"/>
</dbReference>
<feature type="transmembrane region" description="Helical" evidence="1">
    <location>
        <begin position="35"/>
        <end position="57"/>
    </location>
</feature>
<keyword evidence="3" id="KW-1185">Reference proteome</keyword>
<accession>A0ABS2DLS5</accession>
<keyword evidence="1" id="KW-1133">Transmembrane helix</keyword>
<sequence>MSDRKPINDAMDHMNGIEGYPTNVDLKSLPKPLRYFGYFFISFFVLFFITFFVLSMIL</sequence>
<protein>
    <recommendedName>
        <fullName evidence="4">Amino acid transporter</fullName>
    </recommendedName>
</protein>
<dbReference type="EMBL" id="JAFELM010000043">
    <property type="protein sequence ID" value="MBM6619450.1"/>
    <property type="molecule type" value="Genomic_DNA"/>
</dbReference>
<evidence type="ECO:0000313" key="3">
    <source>
        <dbReference type="Proteomes" id="UP001518925"/>
    </source>
</evidence>
<gene>
    <name evidence="2" type="ORF">JR050_17450</name>
</gene>
<proteinExistence type="predicted"/>
<name>A0ABS2DLS5_9BACI</name>
<evidence type="ECO:0008006" key="4">
    <source>
        <dbReference type="Google" id="ProtNLM"/>
    </source>
</evidence>
<evidence type="ECO:0000256" key="1">
    <source>
        <dbReference type="SAM" id="Phobius"/>
    </source>
</evidence>
<keyword evidence="1" id="KW-0812">Transmembrane</keyword>
<keyword evidence="1" id="KW-0472">Membrane</keyword>
<evidence type="ECO:0000313" key="2">
    <source>
        <dbReference type="EMBL" id="MBM6619450.1"/>
    </source>
</evidence>
<reference evidence="2 3" key="1">
    <citation type="submission" date="2021-02" db="EMBL/GenBank/DDBJ databases">
        <title>Bacillus sp. RD4P76, an endophyte from a halophyte.</title>
        <authorList>
            <person name="Sun J.-Q."/>
        </authorList>
    </citation>
    <scope>NUCLEOTIDE SEQUENCE [LARGE SCALE GENOMIC DNA]</scope>
    <source>
        <strain evidence="2 3">RD4P76</strain>
    </source>
</reference>